<dbReference type="RefSeq" id="XP_033586593.1">
    <property type="nucleotide sequence ID" value="XM_033734518.1"/>
</dbReference>
<protein>
    <submittedName>
        <fullName evidence="1">Uncharacterized protein</fullName>
    </submittedName>
</protein>
<evidence type="ECO:0000313" key="1">
    <source>
        <dbReference type="EMBL" id="KAF2480023.1"/>
    </source>
</evidence>
<dbReference type="Proteomes" id="UP000799767">
    <property type="component" value="Unassembled WGS sequence"/>
</dbReference>
<dbReference type="EMBL" id="MU001640">
    <property type="protein sequence ID" value="KAF2480023.1"/>
    <property type="molecule type" value="Genomic_DNA"/>
</dbReference>
<dbReference type="GeneID" id="54475520"/>
<name>A0A6A6PKK2_9PEZI</name>
<keyword evidence="2" id="KW-1185">Reference proteome</keyword>
<organism evidence="1 2">
    <name type="scientific">Neohortaea acidophila</name>
    <dbReference type="NCBI Taxonomy" id="245834"/>
    <lineage>
        <taxon>Eukaryota</taxon>
        <taxon>Fungi</taxon>
        <taxon>Dikarya</taxon>
        <taxon>Ascomycota</taxon>
        <taxon>Pezizomycotina</taxon>
        <taxon>Dothideomycetes</taxon>
        <taxon>Dothideomycetidae</taxon>
        <taxon>Mycosphaerellales</taxon>
        <taxon>Teratosphaeriaceae</taxon>
        <taxon>Neohortaea</taxon>
    </lineage>
</organism>
<evidence type="ECO:0000313" key="2">
    <source>
        <dbReference type="Proteomes" id="UP000799767"/>
    </source>
</evidence>
<dbReference type="AlphaFoldDB" id="A0A6A6PKK2"/>
<gene>
    <name evidence="1" type="ORF">BDY17DRAFT_303094</name>
</gene>
<sequence>MLWALPSLLGRTRSSTLTTGIRISLVRKVGSWIGRGGQRSSLALRYGRVSPSLGTHLAHPSLIASRCPDSPRCLQLGRGGKSTWTHSRLKALAADSAMSFRFRLESVFQEPQSASLILNSNSSHMSWSRHLCGNVSQHPSIKGCIYYNAIRETSSSTTAMNTRRSPTTSAIIETSVPAWKLASIKKSTPA</sequence>
<reference evidence="1" key="1">
    <citation type="journal article" date="2020" name="Stud. Mycol.">
        <title>101 Dothideomycetes genomes: a test case for predicting lifestyles and emergence of pathogens.</title>
        <authorList>
            <person name="Haridas S."/>
            <person name="Albert R."/>
            <person name="Binder M."/>
            <person name="Bloem J."/>
            <person name="Labutti K."/>
            <person name="Salamov A."/>
            <person name="Andreopoulos B."/>
            <person name="Baker S."/>
            <person name="Barry K."/>
            <person name="Bills G."/>
            <person name="Bluhm B."/>
            <person name="Cannon C."/>
            <person name="Castanera R."/>
            <person name="Culley D."/>
            <person name="Daum C."/>
            <person name="Ezra D."/>
            <person name="Gonzalez J."/>
            <person name="Henrissat B."/>
            <person name="Kuo A."/>
            <person name="Liang C."/>
            <person name="Lipzen A."/>
            <person name="Lutzoni F."/>
            <person name="Magnuson J."/>
            <person name="Mondo S."/>
            <person name="Nolan M."/>
            <person name="Ohm R."/>
            <person name="Pangilinan J."/>
            <person name="Park H.-J."/>
            <person name="Ramirez L."/>
            <person name="Alfaro M."/>
            <person name="Sun H."/>
            <person name="Tritt A."/>
            <person name="Yoshinaga Y."/>
            <person name="Zwiers L.-H."/>
            <person name="Turgeon B."/>
            <person name="Goodwin S."/>
            <person name="Spatafora J."/>
            <person name="Crous P."/>
            <person name="Grigoriev I."/>
        </authorList>
    </citation>
    <scope>NUCLEOTIDE SEQUENCE</scope>
    <source>
        <strain evidence="1">CBS 113389</strain>
    </source>
</reference>
<accession>A0A6A6PKK2</accession>
<proteinExistence type="predicted"/>